<organism evidence="2 3">
    <name type="scientific">Spectribacter acetivorans</name>
    <dbReference type="NCBI Taxonomy" id="3075603"/>
    <lineage>
        <taxon>Bacteria</taxon>
        <taxon>Pseudomonadati</taxon>
        <taxon>Pseudomonadota</taxon>
        <taxon>Gammaproteobacteria</taxon>
        <taxon>Salinisphaerales</taxon>
        <taxon>Salinisphaeraceae</taxon>
        <taxon>Spectribacter</taxon>
    </lineage>
</organism>
<dbReference type="RefSeq" id="WP_311660532.1">
    <property type="nucleotide sequence ID" value="NZ_JAVRHY010000022.1"/>
</dbReference>
<dbReference type="SUPFAM" id="SSF52833">
    <property type="entry name" value="Thioredoxin-like"/>
    <property type="match status" value="1"/>
</dbReference>
<evidence type="ECO:0000313" key="2">
    <source>
        <dbReference type="EMBL" id="MDT0619839.1"/>
    </source>
</evidence>
<protein>
    <submittedName>
        <fullName evidence="2">Thioredoxin family protein</fullName>
    </submittedName>
</protein>
<dbReference type="CDD" id="cd02972">
    <property type="entry name" value="DsbA_family"/>
    <property type="match status" value="1"/>
</dbReference>
<keyword evidence="3" id="KW-1185">Reference proteome</keyword>
<evidence type="ECO:0000259" key="1">
    <source>
        <dbReference type="Pfam" id="PF13192"/>
    </source>
</evidence>
<evidence type="ECO:0000313" key="3">
    <source>
        <dbReference type="Proteomes" id="UP001259982"/>
    </source>
</evidence>
<dbReference type="Gene3D" id="3.40.30.10">
    <property type="entry name" value="Glutaredoxin"/>
    <property type="match status" value="1"/>
</dbReference>
<feature type="domain" description="Thioredoxin-like fold" evidence="1">
    <location>
        <begin position="5"/>
        <end position="78"/>
    </location>
</feature>
<sequence length="85" mass="9793">MSDLIEIYSASHCPHCSAATERIRDWLADVDFELQRHNVLDDIDRAVVLGIRQTPALVINGRLVHQGPITEKHLQRLLTQQPWRD</sequence>
<reference evidence="2 3" key="1">
    <citation type="submission" date="2023-09" db="EMBL/GenBank/DDBJ databases">
        <authorList>
            <person name="Rey-Velasco X."/>
        </authorList>
    </citation>
    <scope>NUCLEOTIDE SEQUENCE [LARGE SCALE GENOMIC DNA]</scope>
    <source>
        <strain evidence="2 3">P385</strain>
    </source>
</reference>
<accession>A0ABU3BBH6</accession>
<comment type="caution">
    <text evidence="2">The sequence shown here is derived from an EMBL/GenBank/DDBJ whole genome shotgun (WGS) entry which is preliminary data.</text>
</comment>
<dbReference type="InterPro" id="IPR036249">
    <property type="entry name" value="Thioredoxin-like_sf"/>
</dbReference>
<gene>
    <name evidence="2" type="ORF">RM531_15300</name>
</gene>
<dbReference type="EMBL" id="JAVRHY010000022">
    <property type="protein sequence ID" value="MDT0619839.1"/>
    <property type="molecule type" value="Genomic_DNA"/>
</dbReference>
<dbReference type="InterPro" id="IPR012336">
    <property type="entry name" value="Thioredoxin-like_fold"/>
</dbReference>
<dbReference type="Proteomes" id="UP001259982">
    <property type="component" value="Unassembled WGS sequence"/>
</dbReference>
<dbReference type="Pfam" id="PF13192">
    <property type="entry name" value="Thioredoxin_3"/>
    <property type="match status" value="1"/>
</dbReference>
<dbReference type="PROSITE" id="PS00195">
    <property type="entry name" value="GLUTAREDOXIN_1"/>
    <property type="match status" value="1"/>
</dbReference>
<name>A0ABU3BBH6_9GAMM</name>
<proteinExistence type="predicted"/>
<dbReference type="InterPro" id="IPR011767">
    <property type="entry name" value="GLR_AS"/>
</dbReference>